<feature type="transmembrane region" description="Helical" evidence="1">
    <location>
        <begin position="12"/>
        <end position="39"/>
    </location>
</feature>
<feature type="transmembrane region" description="Helical" evidence="1">
    <location>
        <begin position="59"/>
        <end position="85"/>
    </location>
</feature>
<comment type="caution">
    <text evidence="3">The sequence shown here is derived from an EMBL/GenBank/DDBJ whole genome shotgun (WGS) entry which is preliminary data.</text>
</comment>
<reference evidence="3 4" key="1">
    <citation type="submission" date="2019-02" db="EMBL/GenBank/DDBJ databases">
        <title>Deep-cultivation of Planctomycetes and their phenomic and genomic characterization uncovers novel biology.</title>
        <authorList>
            <person name="Wiegand S."/>
            <person name="Jogler M."/>
            <person name="Boedeker C."/>
            <person name="Pinto D."/>
            <person name="Vollmers J."/>
            <person name="Rivas-Marin E."/>
            <person name="Kohn T."/>
            <person name="Peeters S.H."/>
            <person name="Heuer A."/>
            <person name="Rast P."/>
            <person name="Oberbeckmann S."/>
            <person name="Bunk B."/>
            <person name="Jeske O."/>
            <person name="Meyerdierks A."/>
            <person name="Storesund J.E."/>
            <person name="Kallscheuer N."/>
            <person name="Luecker S."/>
            <person name="Lage O.M."/>
            <person name="Pohl T."/>
            <person name="Merkel B.J."/>
            <person name="Hornburger P."/>
            <person name="Mueller R.-W."/>
            <person name="Bruemmer F."/>
            <person name="Labrenz M."/>
            <person name="Spormann A.M."/>
            <person name="Op Den Camp H."/>
            <person name="Overmann J."/>
            <person name="Amann R."/>
            <person name="Jetten M.S.M."/>
            <person name="Mascher T."/>
            <person name="Medema M.H."/>
            <person name="Devos D.P."/>
            <person name="Kaster A.-K."/>
            <person name="Ovreas L."/>
            <person name="Rohde M."/>
            <person name="Galperin M.Y."/>
            <person name="Jogler C."/>
        </authorList>
    </citation>
    <scope>NUCLEOTIDE SEQUENCE [LARGE SCALE GENOMIC DNA]</scope>
    <source>
        <strain evidence="3 4">KOR42</strain>
    </source>
</reference>
<gene>
    <name evidence="3" type="primary">ugpQ</name>
    <name evidence="3" type="ORF">KOR42_08500</name>
</gene>
<keyword evidence="1" id="KW-0472">Membrane</keyword>
<dbReference type="SUPFAM" id="SSF51695">
    <property type="entry name" value="PLC-like phosphodiesterases"/>
    <property type="match status" value="1"/>
</dbReference>
<keyword evidence="1" id="KW-0812">Transmembrane</keyword>
<evidence type="ECO:0000256" key="1">
    <source>
        <dbReference type="SAM" id="Phobius"/>
    </source>
</evidence>
<dbReference type="Proteomes" id="UP000317243">
    <property type="component" value="Unassembled WGS sequence"/>
</dbReference>
<feature type="transmembrane region" description="Helical" evidence="1">
    <location>
        <begin position="126"/>
        <end position="149"/>
    </location>
</feature>
<accession>A0A5C5X4H6</accession>
<dbReference type="EMBL" id="SIHI01000001">
    <property type="protein sequence ID" value="TWT57489.1"/>
    <property type="molecule type" value="Genomic_DNA"/>
</dbReference>
<dbReference type="Pfam" id="PF10110">
    <property type="entry name" value="GPDPase_memb"/>
    <property type="match status" value="1"/>
</dbReference>
<name>A0A5C5X4H6_9PLAN</name>
<keyword evidence="1" id="KW-1133">Transmembrane helix</keyword>
<keyword evidence="4" id="KW-1185">Reference proteome</keyword>
<proteinExistence type="predicted"/>
<evidence type="ECO:0000313" key="4">
    <source>
        <dbReference type="Proteomes" id="UP000317243"/>
    </source>
</evidence>
<evidence type="ECO:0000259" key="2">
    <source>
        <dbReference type="PROSITE" id="PS51704"/>
    </source>
</evidence>
<feature type="transmembrane region" description="Helical" evidence="1">
    <location>
        <begin position="329"/>
        <end position="348"/>
    </location>
</feature>
<feature type="transmembrane region" description="Helical" evidence="1">
    <location>
        <begin position="259"/>
        <end position="282"/>
    </location>
</feature>
<dbReference type="GO" id="GO:0006629">
    <property type="term" value="P:lipid metabolic process"/>
    <property type="evidence" value="ECO:0007669"/>
    <property type="project" value="InterPro"/>
</dbReference>
<feature type="domain" description="GP-PDE" evidence="2">
    <location>
        <begin position="357"/>
        <end position="587"/>
    </location>
</feature>
<dbReference type="PANTHER" id="PTHR46211">
    <property type="entry name" value="GLYCEROPHOSPHORYL DIESTER PHOSPHODIESTERASE"/>
    <property type="match status" value="1"/>
</dbReference>
<dbReference type="CDD" id="cd08579">
    <property type="entry name" value="GDPD_memb_like"/>
    <property type="match status" value="1"/>
</dbReference>
<organism evidence="3 4">
    <name type="scientific">Thalassoglobus neptunius</name>
    <dbReference type="NCBI Taxonomy" id="1938619"/>
    <lineage>
        <taxon>Bacteria</taxon>
        <taxon>Pseudomonadati</taxon>
        <taxon>Planctomycetota</taxon>
        <taxon>Planctomycetia</taxon>
        <taxon>Planctomycetales</taxon>
        <taxon>Planctomycetaceae</taxon>
        <taxon>Thalassoglobus</taxon>
    </lineage>
</organism>
<feature type="transmembrane region" description="Helical" evidence="1">
    <location>
        <begin position="165"/>
        <end position="184"/>
    </location>
</feature>
<keyword evidence="3" id="KW-0378">Hydrolase</keyword>
<dbReference type="InterPro" id="IPR017946">
    <property type="entry name" value="PLC-like_Pdiesterase_TIM-brl"/>
</dbReference>
<dbReference type="InterPro" id="IPR018476">
    <property type="entry name" value="GlyceroP-diester-Pdiesterase_M"/>
</dbReference>
<dbReference type="PANTHER" id="PTHR46211:SF8">
    <property type="entry name" value="PHOSPHODIESTERASE"/>
    <property type="match status" value="1"/>
</dbReference>
<dbReference type="PROSITE" id="PS51704">
    <property type="entry name" value="GP_PDE"/>
    <property type="match status" value="1"/>
</dbReference>
<dbReference type="Gene3D" id="3.20.20.190">
    <property type="entry name" value="Phosphatidylinositol (PI) phosphodiesterase"/>
    <property type="match status" value="1"/>
</dbReference>
<dbReference type="Pfam" id="PF03009">
    <property type="entry name" value="GDPD"/>
    <property type="match status" value="1"/>
</dbReference>
<dbReference type="AlphaFoldDB" id="A0A5C5X4H6"/>
<dbReference type="EC" id="3.1.4.46" evidence="3"/>
<evidence type="ECO:0000313" key="3">
    <source>
        <dbReference type="EMBL" id="TWT57489.1"/>
    </source>
</evidence>
<feature type="transmembrane region" description="Helical" evidence="1">
    <location>
        <begin position="222"/>
        <end position="247"/>
    </location>
</feature>
<dbReference type="GO" id="GO:0008889">
    <property type="term" value="F:glycerophosphodiester phosphodiesterase activity"/>
    <property type="evidence" value="ECO:0007669"/>
    <property type="project" value="UniProtKB-EC"/>
</dbReference>
<dbReference type="RefSeq" id="WP_146507320.1">
    <property type="nucleotide sequence ID" value="NZ_SIHI01000001.1"/>
</dbReference>
<dbReference type="InterPro" id="IPR030395">
    <property type="entry name" value="GP_PDE_dom"/>
</dbReference>
<protein>
    <submittedName>
        <fullName evidence="3">Glycerophosphoryl diester phosphodiesterase</fullName>
        <ecNumber evidence="3">3.1.4.46</ecNumber>
    </submittedName>
</protein>
<sequence>MNSVANRIVKEWIRIGWGMVLVGILFRLVSFVVLAPLPGLALRAVLAFSGQSAVADMEIVSFVLHPIGMIGMIAVAAVFLCVLALEQATFIVMAVSERKVTPGELLACLHFTILKTPNILRLTLQIVVRVLIIAVPFLAVGALIFWLMLTDVDINFYLQNRPPKFLFAAAMIGVVLGVMCWRLLPRVAGWFVALPVLMMEKEGPWTALKVSEQRTMGHRKNIGIGFVAWIGISLLLSMVLSAATVFIGRSVVPTFSGSVTILIPVLGALLIIYSLASLVISLTQSILFSLLMTDFYRHTLPEEKAVPVSVEALPETKSKFWSQLTWPRLASGVVILALFSGLIGVWLVDGVRPDDDVLIIAHRGASGSAPENTMASVRKAIEEHADQVEIDVQETADGEVVVFHDSDFMKVSRVNLKLWDATLEKLSEIDIGSHFSPDFSSERVPTLKEVLETCSGHAVVNIELKYYGHDQDLERKVAQIVEETGMAESVVLMSLKLKAVKKMKSLRPDWTVGLLTATAIGDLTRLEADFLAVNSGLVSHTFVDRAHERGKAVYCWTVNDPIQMSLMMSQGVDGIITDFPLRARKVIDQRMELNTVERLLLELAYRLGVITSSQGPEQ</sequence>
<dbReference type="OrthoDB" id="238714at2"/>